<name>A0A9D3VMW8_9ROSI</name>
<proteinExistence type="predicted"/>
<dbReference type="EMBL" id="JAIQCV010000006">
    <property type="protein sequence ID" value="KAH1090606.1"/>
    <property type="molecule type" value="Genomic_DNA"/>
</dbReference>
<dbReference type="AlphaFoldDB" id="A0A9D3VMW8"/>
<dbReference type="OrthoDB" id="1717299at2759"/>
<comment type="caution">
    <text evidence="1">The sequence shown here is derived from an EMBL/GenBank/DDBJ whole genome shotgun (WGS) entry which is preliminary data.</text>
</comment>
<reference evidence="1 2" key="1">
    <citation type="journal article" date="2021" name="Plant Biotechnol. J.">
        <title>Multi-omics assisted identification of the key and species-specific regulatory components of drought-tolerant mechanisms in Gossypium stocksii.</title>
        <authorList>
            <person name="Yu D."/>
            <person name="Ke L."/>
            <person name="Zhang D."/>
            <person name="Wu Y."/>
            <person name="Sun Y."/>
            <person name="Mei J."/>
            <person name="Sun J."/>
            <person name="Sun Y."/>
        </authorList>
    </citation>
    <scope>NUCLEOTIDE SEQUENCE [LARGE SCALE GENOMIC DNA]</scope>
    <source>
        <strain evidence="2">cv. E1</strain>
        <tissue evidence="1">Leaf</tissue>
    </source>
</reference>
<evidence type="ECO:0000313" key="2">
    <source>
        <dbReference type="Proteomes" id="UP000828251"/>
    </source>
</evidence>
<evidence type="ECO:0008006" key="3">
    <source>
        <dbReference type="Google" id="ProtNLM"/>
    </source>
</evidence>
<protein>
    <recommendedName>
        <fullName evidence="3">RNase H type-1 domain-containing protein</fullName>
    </recommendedName>
</protein>
<keyword evidence="2" id="KW-1185">Reference proteome</keyword>
<accession>A0A9D3VMW8</accession>
<evidence type="ECO:0000313" key="1">
    <source>
        <dbReference type="EMBL" id="KAH1090606.1"/>
    </source>
</evidence>
<sequence>MGAGPMFSPIYENGWIEKWLPRDGVTCFRLPLSLMSLWCLEELSKVDSKDGVLEDLVIIRMLMNMEIDKGVRLKRVERLENTVGRIAEVDEGVGWVACGYFSGLFTSQGWRDLIHILSGIHPHISEDMNAFLCSSLIFGEATLGGAANIKAFLNEYEGCLGQMVNYDKSLICFSLNDGDWTSISIWEASWLSSARPCQVESPMDAQKILHLPLAQHGTVDRLRWCLDRSREYSVKSAYPLLCSYPGLEEDQYNDAWAGLQTIRFVKDMGFRPVEVEGDSSVVISKFQSTSVDQSEV</sequence>
<dbReference type="Proteomes" id="UP000828251">
    <property type="component" value="Unassembled WGS sequence"/>
</dbReference>
<organism evidence="1 2">
    <name type="scientific">Gossypium stocksii</name>
    <dbReference type="NCBI Taxonomy" id="47602"/>
    <lineage>
        <taxon>Eukaryota</taxon>
        <taxon>Viridiplantae</taxon>
        <taxon>Streptophyta</taxon>
        <taxon>Embryophyta</taxon>
        <taxon>Tracheophyta</taxon>
        <taxon>Spermatophyta</taxon>
        <taxon>Magnoliopsida</taxon>
        <taxon>eudicotyledons</taxon>
        <taxon>Gunneridae</taxon>
        <taxon>Pentapetalae</taxon>
        <taxon>rosids</taxon>
        <taxon>malvids</taxon>
        <taxon>Malvales</taxon>
        <taxon>Malvaceae</taxon>
        <taxon>Malvoideae</taxon>
        <taxon>Gossypium</taxon>
    </lineage>
</organism>
<gene>
    <name evidence="1" type="ORF">J1N35_017863</name>
</gene>